<dbReference type="Gene3D" id="1.20.1250.20">
    <property type="entry name" value="MFS general substrate transporter like domains"/>
    <property type="match status" value="1"/>
</dbReference>
<dbReference type="InterPro" id="IPR036259">
    <property type="entry name" value="MFS_trans_sf"/>
</dbReference>
<feature type="region of interest" description="Disordered" evidence="5">
    <location>
        <begin position="1"/>
        <end position="95"/>
    </location>
</feature>
<evidence type="ECO:0000256" key="6">
    <source>
        <dbReference type="SAM" id="Phobius"/>
    </source>
</evidence>
<dbReference type="AlphaFoldDB" id="A0AAI8Z8Q7"/>
<sequence length="664" mass="71778">MPILHVDNDNAEHLQPLRPPDIMAQHQASPLPRLSEPLVLSGSRNHDEKEGASLRPPRDSRHEIDAGHEIQQTSSSSIKGPHSSEEGLAKITGNSTPKIPDYPVISVRPPLRPTVSFGGVSKMSTYSSSDSGASVFQKKEAIVSVEALEEDVQPAVRGSRRDAWSFYACFACLCLLNFMCDVSTTAMAMVLPIISQDLRLTAVQTLWVPGSLLLSAALTQPLFTQLSFALGCKATLFFGLLLFTIGNVVCGTSHGATSILLGRSLEGVGAGAITVLTKLTLSQISSSSGSKPRTMFERSTSQVFWLGIALGPIVGVCLTETFSWRSICWMQIHYSMIALVGLAVFLRLPYIPSASVWSTLAKTDYIGWLLLSASIASMAVSISWAGTVYSWKSYQSILPLVVGIAGLALWCAYSRSWRVQNALLPISIFKNGSAAMAAFGALVQGAVLMTFVYFLPLFFQTTWSRPSHFSLAPWTFPLVVFSLLAAATTLYTGYRSLVWTGWALLALSSGLTILFGVSTPMAFSIPVGLLAGTGLGVLLPTLNTALSTAASNHEEYTHATPLHTFSTTLGGALGLLLSGTLFLNTLHLPQDLQPRDIFLLIRDLHAMPSYQSPLQTDLTIAIVSSLNELWIAACVVAGGVLLLSFWFLEDHMPRRRRPSMPELE</sequence>
<feature type="domain" description="Major facilitator superfamily (MFS) profile" evidence="7">
    <location>
        <begin position="169"/>
        <end position="651"/>
    </location>
</feature>
<dbReference type="SUPFAM" id="SSF103473">
    <property type="entry name" value="MFS general substrate transporter"/>
    <property type="match status" value="1"/>
</dbReference>
<keyword evidence="9" id="KW-1185">Reference proteome</keyword>
<name>A0AAI8Z8Q7_9PEZI</name>
<dbReference type="InterPro" id="IPR020846">
    <property type="entry name" value="MFS_dom"/>
</dbReference>
<dbReference type="GO" id="GO:0022857">
    <property type="term" value="F:transmembrane transporter activity"/>
    <property type="evidence" value="ECO:0007669"/>
    <property type="project" value="InterPro"/>
</dbReference>
<comment type="caution">
    <text evidence="8">The sequence shown here is derived from an EMBL/GenBank/DDBJ whole genome shotgun (WGS) entry which is preliminary data.</text>
</comment>
<dbReference type="GO" id="GO:0005886">
    <property type="term" value="C:plasma membrane"/>
    <property type="evidence" value="ECO:0007669"/>
    <property type="project" value="TreeGrafter"/>
</dbReference>
<feature type="transmembrane region" description="Helical" evidence="6">
    <location>
        <begin position="166"/>
        <end position="194"/>
    </location>
</feature>
<evidence type="ECO:0000256" key="2">
    <source>
        <dbReference type="ARBA" id="ARBA00022692"/>
    </source>
</evidence>
<feature type="transmembrane region" description="Helical" evidence="6">
    <location>
        <begin position="562"/>
        <end position="583"/>
    </location>
</feature>
<comment type="subcellular location">
    <subcellularLocation>
        <location evidence="1">Membrane</location>
        <topology evidence="1">Multi-pass membrane protein</topology>
    </subcellularLocation>
</comment>
<evidence type="ECO:0000313" key="8">
    <source>
        <dbReference type="EMBL" id="CAK4034528.1"/>
    </source>
</evidence>
<feature type="transmembrane region" description="Helical" evidence="6">
    <location>
        <begin position="471"/>
        <end position="490"/>
    </location>
</feature>
<organism evidence="8 9">
    <name type="scientific">Lecanosticta acicola</name>
    <dbReference type="NCBI Taxonomy" id="111012"/>
    <lineage>
        <taxon>Eukaryota</taxon>
        <taxon>Fungi</taxon>
        <taxon>Dikarya</taxon>
        <taxon>Ascomycota</taxon>
        <taxon>Pezizomycotina</taxon>
        <taxon>Dothideomycetes</taxon>
        <taxon>Dothideomycetidae</taxon>
        <taxon>Mycosphaerellales</taxon>
        <taxon>Mycosphaerellaceae</taxon>
        <taxon>Lecanosticta</taxon>
    </lineage>
</organism>
<feature type="transmembrane region" description="Helical" evidence="6">
    <location>
        <begin position="523"/>
        <end position="542"/>
    </location>
</feature>
<dbReference type="Proteomes" id="UP001296104">
    <property type="component" value="Unassembled WGS sequence"/>
</dbReference>
<gene>
    <name evidence="8" type="ORF">LECACI_7A009686</name>
</gene>
<keyword evidence="4 6" id="KW-0472">Membrane</keyword>
<dbReference type="EMBL" id="CAVMBE010000122">
    <property type="protein sequence ID" value="CAK4034528.1"/>
    <property type="molecule type" value="Genomic_DNA"/>
</dbReference>
<protein>
    <submittedName>
        <fullName evidence="8">MFS multidrug transporter</fullName>
    </submittedName>
</protein>
<proteinExistence type="predicted"/>
<keyword evidence="2 6" id="KW-0812">Transmembrane</keyword>
<keyword evidence="3 6" id="KW-1133">Transmembrane helix</keyword>
<feature type="transmembrane region" description="Helical" evidence="6">
    <location>
        <begin position="365"/>
        <end position="385"/>
    </location>
</feature>
<feature type="transmembrane region" description="Helical" evidence="6">
    <location>
        <begin position="302"/>
        <end position="322"/>
    </location>
</feature>
<dbReference type="PROSITE" id="PS50850">
    <property type="entry name" value="MFS"/>
    <property type="match status" value="1"/>
</dbReference>
<accession>A0AAI8Z8Q7</accession>
<feature type="transmembrane region" description="Helical" evidence="6">
    <location>
        <begin position="434"/>
        <end position="459"/>
    </location>
</feature>
<feature type="transmembrane region" description="Helical" evidence="6">
    <location>
        <begin position="334"/>
        <end position="353"/>
    </location>
</feature>
<dbReference type="PANTHER" id="PTHR23501">
    <property type="entry name" value="MAJOR FACILITATOR SUPERFAMILY"/>
    <property type="match status" value="1"/>
</dbReference>
<evidence type="ECO:0000256" key="3">
    <source>
        <dbReference type="ARBA" id="ARBA00022989"/>
    </source>
</evidence>
<evidence type="ECO:0000313" key="9">
    <source>
        <dbReference type="Proteomes" id="UP001296104"/>
    </source>
</evidence>
<dbReference type="Pfam" id="PF07690">
    <property type="entry name" value="MFS_1"/>
    <property type="match status" value="1"/>
</dbReference>
<evidence type="ECO:0000256" key="4">
    <source>
        <dbReference type="ARBA" id="ARBA00023136"/>
    </source>
</evidence>
<feature type="compositionally biased region" description="Basic and acidic residues" evidence="5">
    <location>
        <begin position="44"/>
        <end position="68"/>
    </location>
</feature>
<reference evidence="8" key="1">
    <citation type="submission" date="2023-11" db="EMBL/GenBank/DDBJ databases">
        <authorList>
            <person name="Alioto T."/>
            <person name="Alioto T."/>
            <person name="Gomez Garrido J."/>
        </authorList>
    </citation>
    <scope>NUCLEOTIDE SEQUENCE</scope>
</reference>
<dbReference type="PANTHER" id="PTHR23501:SF59">
    <property type="entry name" value="MAJOR FACILITATOR SUPERFAMILY (MFS) PROFILE DOMAIN-CONTAINING PROTEIN-RELATED"/>
    <property type="match status" value="1"/>
</dbReference>
<evidence type="ECO:0000256" key="5">
    <source>
        <dbReference type="SAM" id="MobiDB-lite"/>
    </source>
</evidence>
<evidence type="ECO:0000259" key="7">
    <source>
        <dbReference type="PROSITE" id="PS50850"/>
    </source>
</evidence>
<feature type="transmembrane region" description="Helical" evidence="6">
    <location>
        <begin position="235"/>
        <end position="254"/>
    </location>
</feature>
<feature type="transmembrane region" description="Helical" evidence="6">
    <location>
        <begin position="397"/>
        <end position="413"/>
    </location>
</feature>
<feature type="transmembrane region" description="Helical" evidence="6">
    <location>
        <begin position="629"/>
        <end position="648"/>
    </location>
</feature>
<feature type="transmembrane region" description="Helical" evidence="6">
    <location>
        <begin position="497"/>
        <end position="517"/>
    </location>
</feature>
<dbReference type="InterPro" id="IPR011701">
    <property type="entry name" value="MFS"/>
</dbReference>
<evidence type="ECO:0000256" key="1">
    <source>
        <dbReference type="ARBA" id="ARBA00004141"/>
    </source>
</evidence>
<feature type="compositionally biased region" description="Basic and acidic residues" evidence="5">
    <location>
        <begin position="1"/>
        <end position="12"/>
    </location>
</feature>